<protein>
    <submittedName>
        <fullName evidence="2">Lactate utilization protein</fullName>
    </submittedName>
</protein>
<name>A0ABX8JQ47_9BACT</name>
<dbReference type="PANTHER" id="PTHR43682:SF1">
    <property type="entry name" value="LACTATE UTILIZATION PROTEIN C"/>
    <property type="match status" value="1"/>
</dbReference>
<keyword evidence="3" id="KW-1185">Reference proteome</keyword>
<dbReference type="InterPro" id="IPR003741">
    <property type="entry name" value="LUD_dom"/>
</dbReference>
<dbReference type="Pfam" id="PF02589">
    <property type="entry name" value="LUD_dom"/>
    <property type="match status" value="1"/>
</dbReference>
<gene>
    <name evidence="2" type="ORF">KP005_05505</name>
</gene>
<accession>A0ABX8JQ47</accession>
<evidence type="ECO:0000259" key="1">
    <source>
        <dbReference type="Pfam" id="PF02589"/>
    </source>
</evidence>
<organism evidence="2 3">
    <name type="scientific">Geomonas diazotrophica</name>
    <dbReference type="NCBI Taxonomy" id="2843197"/>
    <lineage>
        <taxon>Bacteria</taxon>
        <taxon>Pseudomonadati</taxon>
        <taxon>Thermodesulfobacteriota</taxon>
        <taxon>Desulfuromonadia</taxon>
        <taxon>Geobacterales</taxon>
        <taxon>Geobacteraceae</taxon>
        <taxon>Geomonas</taxon>
    </lineage>
</organism>
<dbReference type="EMBL" id="CP076724">
    <property type="protein sequence ID" value="QWV98742.1"/>
    <property type="molecule type" value="Genomic_DNA"/>
</dbReference>
<evidence type="ECO:0000313" key="3">
    <source>
        <dbReference type="Proteomes" id="UP000683493"/>
    </source>
</evidence>
<sequence>MYEQFKARAVGVGAEVHRVATCSDAVEFVLSFLKQEGVCERPGSYAVWAKGPFLDAVGQGPLAGVPGLGFEVTRERAAQAKVGISDMSFAVADTGSLVQDQAAPDQRLASALTAIHIALVPSGNIVADKGALFTRITPKNSRYIAFITGPSRTADIERVLTIGVHGPERLIVLFVDELGGEKK</sequence>
<evidence type="ECO:0000313" key="2">
    <source>
        <dbReference type="EMBL" id="QWV98742.1"/>
    </source>
</evidence>
<reference evidence="2 3" key="1">
    <citation type="submission" date="2021-06" db="EMBL/GenBank/DDBJ databases">
        <title>Gemonas diversity in paddy soil.</title>
        <authorList>
            <person name="Liu G."/>
        </authorList>
    </citation>
    <scope>NUCLEOTIDE SEQUENCE [LARGE SCALE GENOMIC DNA]</scope>
    <source>
        <strain evidence="2 3">RG29</strain>
    </source>
</reference>
<feature type="domain" description="LUD" evidence="1">
    <location>
        <begin position="3"/>
        <end position="175"/>
    </location>
</feature>
<dbReference type="PANTHER" id="PTHR43682">
    <property type="entry name" value="LACTATE UTILIZATION PROTEIN C"/>
    <property type="match status" value="1"/>
</dbReference>
<dbReference type="Proteomes" id="UP000683493">
    <property type="component" value="Chromosome"/>
</dbReference>
<proteinExistence type="predicted"/>